<protein>
    <recommendedName>
        <fullName evidence="3">Yeast cell wall synthesis Kre9/Knh1-like N-terminal domain-containing protein</fullName>
    </recommendedName>
</protein>
<dbReference type="AlphaFoldDB" id="A0AAD6DX46"/>
<reference evidence="4 5" key="1">
    <citation type="journal article" date="2023" name="IMA Fungus">
        <title>Comparative genomic study of the Penicillium genus elucidates a diverse pangenome and 15 lateral gene transfer events.</title>
        <authorList>
            <person name="Petersen C."/>
            <person name="Sorensen T."/>
            <person name="Nielsen M.R."/>
            <person name="Sondergaard T.E."/>
            <person name="Sorensen J.L."/>
            <person name="Fitzpatrick D.A."/>
            <person name="Frisvad J.C."/>
            <person name="Nielsen K.L."/>
        </authorList>
    </citation>
    <scope>NUCLEOTIDE SEQUENCE [LARGE SCALE GENOMIC DNA]</scope>
    <source>
        <strain evidence="4 5">IBT 29057</strain>
    </source>
</reference>
<feature type="signal peptide" evidence="2">
    <location>
        <begin position="1"/>
        <end position="17"/>
    </location>
</feature>
<evidence type="ECO:0000256" key="1">
    <source>
        <dbReference type="ARBA" id="ARBA00022729"/>
    </source>
</evidence>
<name>A0AAD6DX46_9EURO</name>
<comment type="caution">
    <text evidence="4">The sequence shown here is derived from an EMBL/GenBank/DDBJ whole genome shotgun (WGS) entry which is preliminary data.</text>
</comment>
<keyword evidence="1 2" id="KW-0732">Signal</keyword>
<feature type="domain" description="Yeast cell wall synthesis Kre9/Knh1-like N-terminal" evidence="3">
    <location>
        <begin position="41"/>
        <end position="110"/>
    </location>
</feature>
<dbReference type="Proteomes" id="UP001216150">
    <property type="component" value="Unassembled WGS sequence"/>
</dbReference>
<evidence type="ECO:0000259" key="3">
    <source>
        <dbReference type="Pfam" id="PF10342"/>
    </source>
</evidence>
<proteinExistence type="predicted"/>
<evidence type="ECO:0000313" key="5">
    <source>
        <dbReference type="Proteomes" id="UP001216150"/>
    </source>
</evidence>
<dbReference type="InterPro" id="IPR018466">
    <property type="entry name" value="Kre9/Knh1-like_N"/>
</dbReference>
<feature type="chain" id="PRO_5042205207" description="Yeast cell wall synthesis Kre9/Knh1-like N-terminal domain-containing protein" evidence="2">
    <location>
        <begin position="18"/>
        <end position="139"/>
    </location>
</feature>
<sequence>MKITLATLAAFVAFTSAAIVEDPVLGPGPDGQPLPLDLNSAEIKWSQADNRPVYLFLANYMDSKYPPECISIAKSIDPSSGQYMIPAGSINCSVSGGSGYQFRLSYEDNCCSIQAQNNKPFNVAPYTPSDPTACGSRTC</sequence>
<gene>
    <name evidence="4" type="ORF">N7450_002340</name>
</gene>
<dbReference type="Pfam" id="PF10342">
    <property type="entry name" value="Kre9_KNH"/>
    <property type="match status" value="1"/>
</dbReference>
<organism evidence="4 5">
    <name type="scientific">Penicillium hetheringtonii</name>
    <dbReference type="NCBI Taxonomy" id="911720"/>
    <lineage>
        <taxon>Eukaryota</taxon>
        <taxon>Fungi</taxon>
        <taxon>Dikarya</taxon>
        <taxon>Ascomycota</taxon>
        <taxon>Pezizomycotina</taxon>
        <taxon>Eurotiomycetes</taxon>
        <taxon>Eurotiomycetidae</taxon>
        <taxon>Eurotiales</taxon>
        <taxon>Aspergillaceae</taxon>
        <taxon>Penicillium</taxon>
    </lineage>
</organism>
<keyword evidence="5" id="KW-1185">Reference proteome</keyword>
<evidence type="ECO:0000256" key="2">
    <source>
        <dbReference type="SAM" id="SignalP"/>
    </source>
</evidence>
<evidence type="ECO:0000313" key="4">
    <source>
        <dbReference type="EMBL" id="KAJ5595882.1"/>
    </source>
</evidence>
<dbReference type="EMBL" id="JAQJAC010000002">
    <property type="protein sequence ID" value="KAJ5595882.1"/>
    <property type="molecule type" value="Genomic_DNA"/>
</dbReference>
<accession>A0AAD6DX46</accession>